<evidence type="ECO:0000256" key="4">
    <source>
        <dbReference type="ARBA" id="ARBA00022729"/>
    </source>
</evidence>
<reference evidence="9" key="4">
    <citation type="submission" date="2019-12" db="UniProtKB">
        <authorList>
            <consortium name="WormBaseParasite"/>
        </authorList>
    </citation>
    <scope>IDENTIFICATION</scope>
</reference>
<dbReference type="OMA" id="DWPYKYP"/>
<evidence type="ECO:0000313" key="7">
    <source>
        <dbReference type="EMBL" id="VIO95212.1"/>
    </source>
</evidence>
<evidence type="ECO:0000256" key="2">
    <source>
        <dbReference type="ARBA" id="ARBA00010112"/>
    </source>
</evidence>
<comment type="similarity">
    <text evidence="2">Belongs to the nematode transthyretin-like family.</text>
</comment>
<protein>
    <submittedName>
        <fullName evidence="6 9">Bm1611</fullName>
    </submittedName>
</protein>
<accession>A0A4E9FFF0</accession>
<dbReference type="GO" id="GO:0009986">
    <property type="term" value="C:cell surface"/>
    <property type="evidence" value="ECO:0007669"/>
    <property type="project" value="InterPro"/>
</dbReference>
<dbReference type="AlphaFoldDB" id="A0A0J9Y531"/>
<keyword evidence="3" id="KW-0964">Secreted</keyword>
<dbReference type="KEGG" id="bmy:BM_BM1611"/>
<evidence type="ECO:0000256" key="3">
    <source>
        <dbReference type="ARBA" id="ARBA00022525"/>
    </source>
</evidence>
<dbReference type="InterPro" id="IPR038479">
    <property type="entry name" value="Transthyretin-like_sf"/>
</dbReference>
<dbReference type="Pfam" id="PF01060">
    <property type="entry name" value="TTR-52"/>
    <property type="match status" value="1"/>
</dbReference>
<reference evidence="6 8" key="1">
    <citation type="journal article" date="2007" name="Science">
        <title>Draft genome of the filarial nematode parasite Brugia malayi.</title>
        <authorList>
            <person name="Ghedin E."/>
            <person name="Wang S."/>
            <person name="Spiro D."/>
            <person name="Caler E."/>
            <person name="Zhao Q."/>
            <person name="Crabtree J."/>
            <person name="Allen J.E."/>
            <person name="Delcher A.L."/>
            <person name="Guiliano D.B."/>
            <person name="Miranda-Saavedra D."/>
            <person name="Angiuoli S.V."/>
            <person name="Creasy T."/>
            <person name="Amedeo P."/>
            <person name="Haas B."/>
            <person name="El-Sayed N.M."/>
            <person name="Wortman J.R."/>
            <person name="Feldblyum T."/>
            <person name="Tallon L."/>
            <person name="Schatz M."/>
            <person name="Shumway M."/>
            <person name="Koo H."/>
            <person name="Salzberg S.L."/>
            <person name="Schobel S."/>
            <person name="Pertea M."/>
            <person name="Pop M."/>
            <person name="White O."/>
            <person name="Barton G.J."/>
            <person name="Carlow C.K."/>
            <person name="Crawford M.J."/>
            <person name="Daub J."/>
            <person name="Dimmic M.W."/>
            <person name="Estes C.F."/>
            <person name="Foster J.M."/>
            <person name="Ganatra M."/>
            <person name="Gregory W.F."/>
            <person name="Johnson N.M."/>
            <person name="Jin J."/>
            <person name="Komuniecki R."/>
            <person name="Korf I."/>
            <person name="Kumar S."/>
            <person name="Laney S."/>
            <person name="Li B.W."/>
            <person name="Li W."/>
            <person name="Lindblom T.H."/>
            <person name="Lustigman S."/>
            <person name="Ma D."/>
            <person name="Maina C.V."/>
            <person name="Martin D.M."/>
            <person name="McCarter J.P."/>
            <person name="McReynolds L."/>
            <person name="Mitreva M."/>
            <person name="Nutman T.B."/>
            <person name="Parkinson J."/>
            <person name="Peregrin-Alvarez J.M."/>
            <person name="Poole C."/>
            <person name="Ren Q."/>
            <person name="Saunders L."/>
            <person name="Sluder A.E."/>
            <person name="Smith K."/>
            <person name="Stanke M."/>
            <person name="Unnasch T.R."/>
            <person name="Ware J."/>
            <person name="Wei A.D."/>
            <person name="Weil G."/>
            <person name="Williams D.J."/>
            <person name="Zhang Y."/>
            <person name="Williams S.A."/>
            <person name="Fraser-Liggett C."/>
            <person name="Slatko B."/>
            <person name="Blaxter M.L."/>
            <person name="Scott A.L."/>
        </authorList>
    </citation>
    <scope>NUCLEOTIDE SEQUENCE</scope>
    <source>
        <strain evidence="6 8">FR3</strain>
    </source>
</reference>
<feature type="chain" id="PRO_5023823422" evidence="5">
    <location>
        <begin position="26"/>
        <end position="173"/>
    </location>
</feature>
<keyword evidence="4 5" id="KW-0732">Signal</keyword>
<evidence type="ECO:0000313" key="9">
    <source>
        <dbReference type="WBParaSite" id="Bm1611a.1"/>
    </source>
</evidence>
<reference evidence="7" key="3">
    <citation type="submission" date="2019-04" db="EMBL/GenBank/DDBJ databases">
        <authorList>
            <person name="Howe K."/>
            <person name="Paulini M."/>
            <person name="Williams G."/>
        </authorList>
    </citation>
    <scope>NUCLEOTIDE SEQUENCE [LARGE SCALE GENOMIC DNA]</scope>
    <source>
        <strain evidence="7">FR3</strain>
    </source>
</reference>
<name>A0A0J9Y531_BRUMA</name>
<dbReference type="EMBL" id="LN857023">
    <property type="protein sequence ID" value="CDQ01780.1"/>
    <property type="molecule type" value="Genomic_DNA"/>
</dbReference>
<dbReference type="GeneID" id="66058366"/>
<dbReference type="CTD" id="66058366"/>
<evidence type="ECO:0000313" key="8">
    <source>
        <dbReference type="Proteomes" id="UP000006672"/>
    </source>
</evidence>
<reference evidence="6" key="2">
    <citation type="submission" date="2012-12" db="EMBL/GenBank/DDBJ databases">
        <authorList>
            <person name="Gao Y.W."/>
            <person name="Fan S.T."/>
            <person name="Sun H.T."/>
            <person name="Wang Z."/>
            <person name="Gao X.L."/>
            <person name="Li Y.G."/>
            <person name="Wang T.C."/>
            <person name="Zhang K."/>
            <person name="Xu W.W."/>
            <person name="Yu Z.J."/>
            <person name="Xia X.Z."/>
        </authorList>
    </citation>
    <scope>NUCLEOTIDE SEQUENCE</scope>
    <source>
        <strain evidence="6">FR3</strain>
    </source>
</reference>
<keyword evidence="8" id="KW-1185">Reference proteome</keyword>
<evidence type="ECO:0000256" key="5">
    <source>
        <dbReference type="SAM" id="SignalP"/>
    </source>
</evidence>
<dbReference type="OrthoDB" id="5795709at2759"/>
<feature type="signal peptide" evidence="5">
    <location>
        <begin position="1"/>
        <end position="25"/>
    </location>
</feature>
<sequence>MRHSYVPVELMIVTLTILVTRNNCATEITRTPYRIVVKGRMMCGNKGAYAVLLNIFEEVKYIKYGNTEKGILRTSVYFLSRRNGEFYIHGTRYAMDHKIYLNITHHCIPDDKRDMQKNCFMQVVHEIKADPRTVRYNLYDIGLEEMNYQSPEVKCIDWPYKYPKFHKIIHDDL</sequence>
<gene>
    <name evidence="6 7 9" type="ORF">Bm1611</name>
    <name evidence="7" type="ORF">BM_BM1611</name>
    <name evidence="6" type="ORF">BM_Bm1611</name>
</gene>
<dbReference type="Proteomes" id="UP000006672">
    <property type="component" value="Unassembled WGS sequence"/>
</dbReference>
<evidence type="ECO:0000313" key="6">
    <source>
        <dbReference type="EMBL" id="CDQ01780.1"/>
    </source>
</evidence>
<organism evidence="6">
    <name type="scientific">Brugia malayi</name>
    <name type="common">Filarial nematode worm</name>
    <dbReference type="NCBI Taxonomy" id="6279"/>
    <lineage>
        <taxon>Eukaryota</taxon>
        <taxon>Metazoa</taxon>
        <taxon>Ecdysozoa</taxon>
        <taxon>Nematoda</taxon>
        <taxon>Chromadorea</taxon>
        <taxon>Rhabditida</taxon>
        <taxon>Spirurina</taxon>
        <taxon>Spiruromorpha</taxon>
        <taxon>Filarioidea</taxon>
        <taxon>Onchocercidae</taxon>
        <taxon>Brugia</taxon>
    </lineage>
</organism>
<dbReference type="EMBL" id="CAAKNF010000194">
    <property type="protein sequence ID" value="VIO95212.1"/>
    <property type="molecule type" value="Genomic_DNA"/>
</dbReference>
<dbReference type="RefSeq" id="XP_042935531.1">
    <property type="nucleotide sequence ID" value="XM_043079597.1"/>
</dbReference>
<dbReference type="WBParaSite" id="Bm1611a.1">
    <property type="protein sequence ID" value="Bm1611a.1"/>
    <property type="gene ID" value="WBGene00221872"/>
</dbReference>
<dbReference type="GO" id="GO:0005576">
    <property type="term" value="C:extracellular region"/>
    <property type="evidence" value="ECO:0007669"/>
    <property type="project" value="UniProtKB-SubCell"/>
</dbReference>
<accession>A0A0J9Y531</accession>
<dbReference type="Gene3D" id="2.60.40.3330">
    <property type="match status" value="1"/>
</dbReference>
<evidence type="ECO:0000256" key="1">
    <source>
        <dbReference type="ARBA" id="ARBA00004613"/>
    </source>
</evidence>
<proteinExistence type="inferred from homology"/>
<dbReference type="InterPro" id="IPR001534">
    <property type="entry name" value="Transthyretin-like"/>
</dbReference>
<comment type="subcellular location">
    <subcellularLocation>
        <location evidence="1">Secreted</location>
    </subcellularLocation>
</comment>